<protein>
    <recommendedName>
        <fullName evidence="3">ZP domain-containing protein</fullName>
    </recommendedName>
</protein>
<gene>
    <name evidence="4" type="ORF">O3P69_012842</name>
</gene>
<dbReference type="Pfam" id="PF25057">
    <property type="entry name" value="CUT_N"/>
    <property type="match status" value="1"/>
</dbReference>
<keyword evidence="1" id="KW-1015">Disulfide bond</keyword>
<dbReference type="InterPro" id="IPR042235">
    <property type="entry name" value="ZP-C_dom"/>
</dbReference>
<dbReference type="PANTHER" id="PTHR46560:SF4">
    <property type="entry name" value="DUSKY"/>
    <property type="match status" value="1"/>
</dbReference>
<organism evidence="4 5">
    <name type="scientific">Scylla paramamosain</name>
    <name type="common">Mud crab</name>
    <dbReference type="NCBI Taxonomy" id="85552"/>
    <lineage>
        <taxon>Eukaryota</taxon>
        <taxon>Metazoa</taxon>
        <taxon>Ecdysozoa</taxon>
        <taxon>Arthropoda</taxon>
        <taxon>Crustacea</taxon>
        <taxon>Multicrustacea</taxon>
        <taxon>Malacostraca</taxon>
        <taxon>Eumalacostraca</taxon>
        <taxon>Eucarida</taxon>
        <taxon>Decapoda</taxon>
        <taxon>Pleocyemata</taxon>
        <taxon>Brachyura</taxon>
        <taxon>Eubrachyura</taxon>
        <taxon>Portunoidea</taxon>
        <taxon>Portunidae</taxon>
        <taxon>Portuninae</taxon>
        <taxon>Scylla</taxon>
    </lineage>
</organism>
<dbReference type="SMART" id="SM00241">
    <property type="entry name" value="ZP"/>
    <property type="match status" value="1"/>
</dbReference>
<evidence type="ECO:0000256" key="2">
    <source>
        <dbReference type="SAM" id="MobiDB-lite"/>
    </source>
</evidence>
<comment type="caution">
    <text evidence="4">The sequence shown here is derived from an EMBL/GenBank/DDBJ whole genome shotgun (WGS) entry which is preliminary data.</text>
</comment>
<evidence type="ECO:0000259" key="3">
    <source>
        <dbReference type="PROSITE" id="PS51034"/>
    </source>
</evidence>
<dbReference type="Proteomes" id="UP001487740">
    <property type="component" value="Unassembled WGS sequence"/>
</dbReference>
<accession>A0AAW0TQ59</accession>
<feature type="domain" description="ZP" evidence="3">
    <location>
        <begin position="118"/>
        <end position="380"/>
    </location>
</feature>
<dbReference type="InterPro" id="IPR056953">
    <property type="entry name" value="CUT_N"/>
</dbReference>
<dbReference type="PROSITE" id="PS51034">
    <property type="entry name" value="ZP_2"/>
    <property type="match status" value="1"/>
</dbReference>
<feature type="compositionally biased region" description="Pro residues" evidence="2">
    <location>
        <begin position="76"/>
        <end position="87"/>
    </location>
</feature>
<dbReference type="InterPro" id="IPR001507">
    <property type="entry name" value="ZP_dom"/>
</dbReference>
<dbReference type="Gene3D" id="2.60.40.4100">
    <property type="entry name" value="Zona pellucida, ZP-C domain"/>
    <property type="match status" value="1"/>
</dbReference>
<dbReference type="AlphaFoldDB" id="A0AAW0TQ59"/>
<proteinExistence type="predicted"/>
<sequence>MRKTPCTALPPGGARGARWQWFKPPPPPPPAVHRRSVMHAAVLAARAEVVPDNIAMPQEHAHRFILPAPGLRRRPQTPPQPHPPPNPLSTNDLGTPGDSVLPQGPGESVARLVGLDVACNPDYLTVTLAFDNVFTGIVYAKGHYSEAECVYLHPGEGVGAAGRGAEFVVRAGRCGAQLVEPLEAPPYLETVLVIQNQPGIQEVWDSARGVRCVFEAGLAARSMGSRRVSAALNVDLLDQKMVTFSAHTTASANLDVQVGRGPFARSAAGMVRIGELMTMVVGVEGPDNTDVQVRECVARDGSGRSSYTLTDKEGCVLGSRRKVLGPWQKTRNTGKGEMPVMAYSHFQAFKFPDENDVYLECEVDLCVEACAVCPHDEKAQTRPDLLQEAVTEESASPPGASLRVWWRWWWCWWLGPR</sequence>
<feature type="region of interest" description="Disordered" evidence="2">
    <location>
        <begin position="1"/>
        <end position="33"/>
    </location>
</feature>
<evidence type="ECO:0000256" key="1">
    <source>
        <dbReference type="ARBA" id="ARBA00023157"/>
    </source>
</evidence>
<reference evidence="4 5" key="1">
    <citation type="submission" date="2023-03" db="EMBL/GenBank/DDBJ databases">
        <title>High-quality genome of Scylla paramamosain provides insights in environmental adaptation.</title>
        <authorList>
            <person name="Zhang L."/>
        </authorList>
    </citation>
    <scope>NUCLEOTIDE SEQUENCE [LARGE SCALE GENOMIC DNA]</scope>
    <source>
        <strain evidence="4">LZ_2023a</strain>
        <tissue evidence="4">Muscle</tissue>
    </source>
</reference>
<dbReference type="PANTHER" id="PTHR46560">
    <property type="entry name" value="CYPHER, ISOFORM B"/>
    <property type="match status" value="1"/>
</dbReference>
<dbReference type="InterPro" id="IPR055355">
    <property type="entry name" value="ZP-C"/>
</dbReference>
<name>A0AAW0TQ59_SCYPA</name>
<evidence type="ECO:0000313" key="5">
    <source>
        <dbReference type="Proteomes" id="UP001487740"/>
    </source>
</evidence>
<feature type="region of interest" description="Disordered" evidence="2">
    <location>
        <begin position="69"/>
        <end position="105"/>
    </location>
</feature>
<keyword evidence="5" id="KW-1185">Reference proteome</keyword>
<dbReference type="Pfam" id="PF00100">
    <property type="entry name" value="Zona_pellucida"/>
    <property type="match status" value="1"/>
</dbReference>
<dbReference type="EMBL" id="JARAKH010000026">
    <property type="protein sequence ID" value="KAK8389914.1"/>
    <property type="molecule type" value="Genomic_DNA"/>
</dbReference>
<evidence type="ECO:0000313" key="4">
    <source>
        <dbReference type="EMBL" id="KAK8389914.1"/>
    </source>
</evidence>